<organism evidence="3">
    <name type="scientific">Fagus sylvatica</name>
    <name type="common">Beechnut</name>
    <dbReference type="NCBI Taxonomy" id="28930"/>
    <lineage>
        <taxon>Eukaryota</taxon>
        <taxon>Viridiplantae</taxon>
        <taxon>Streptophyta</taxon>
        <taxon>Embryophyta</taxon>
        <taxon>Tracheophyta</taxon>
        <taxon>Spermatophyta</taxon>
        <taxon>Magnoliopsida</taxon>
        <taxon>eudicotyledons</taxon>
        <taxon>Gunneridae</taxon>
        <taxon>Pentapetalae</taxon>
        <taxon>rosids</taxon>
        <taxon>fabids</taxon>
        <taxon>Fagales</taxon>
        <taxon>Fagaceae</taxon>
        <taxon>Fagus</taxon>
    </lineage>
</organism>
<accession>A0A2N9H3D6</accession>
<keyword evidence="1" id="KW-0175">Coiled coil</keyword>
<evidence type="ECO:0000256" key="2">
    <source>
        <dbReference type="SAM" id="MobiDB-lite"/>
    </source>
</evidence>
<sequence length="352" mass="38740">MAKKKSYGRLAKYVNTLEVMAVFPHHYGIPDEVQLEYRYWENVSPKESGDLVIPIVAIIEGGVRFPYGSALNKSRKQPHNWRTIARHMSGFNLKGLLPPCSLAEASGSTPQADLQPRKRKAPAHGASSQPEPPIDLVDFGRDTPLSRGCSSQPASDDLLGQPDKVRRCYPSSWDGMEAKVASSLCQVARLPMDIEEWGRSTDQEVIDNLRRGLMMGIQGSLIMENRYRVQAKELRRALGLGSHYATAKKVANGASEKIRQADQKRQEAEESLWMALDSNTAAEGKIKALEAQITKAEKATFARGRKEVEVDIASPTHEYLQRVLPKGVEGSVCVVRAQGITLSPPTGLPALS</sequence>
<proteinExistence type="predicted"/>
<dbReference type="EMBL" id="OIVN01003135">
    <property type="protein sequence ID" value="SPD09037.1"/>
    <property type="molecule type" value="Genomic_DNA"/>
</dbReference>
<evidence type="ECO:0000256" key="1">
    <source>
        <dbReference type="SAM" id="Coils"/>
    </source>
</evidence>
<evidence type="ECO:0000313" key="3">
    <source>
        <dbReference type="EMBL" id="SPD09037.1"/>
    </source>
</evidence>
<feature type="region of interest" description="Disordered" evidence="2">
    <location>
        <begin position="102"/>
        <end position="163"/>
    </location>
</feature>
<gene>
    <name evidence="3" type="ORF">FSB_LOCUS36919</name>
</gene>
<dbReference type="AlphaFoldDB" id="A0A2N9H3D6"/>
<name>A0A2N9H3D6_FAGSY</name>
<reference evidence="3" key="1">
    <citation type="submission" date="2018-02" db="EMBL/GenBank/DDBJ databases">
        <authorList>
            <person name="Cohen D.B."/>
            <person name="Kent A.D."/>
        </authorList>
    </citation>
    <scope>NUCLEOTIDE SEQUENCE</scope>
</reference>
<feature type="coiled-coil region" evidence="1">
    <location>
        <begin position="251"/>
        <end position="299"/>
    </location>
</feature>
<protein>
    <submittedName>
        <fullName evidence="3">Uncharacterized protein</fullName>
    </submittedName>
</protein>